<organism evidence="1 2">
    <name type="scientific">Candidatus Entotheonella gemina</name>
    <dbReference type="NCBI Taxonomy" id="1429439"/>
    <lineage>
        <taxon>Bacteria</taxon>
        <taxon>Pseudomonadati</taxon>
        <taxon>Nitrospinota/Tectimicrobiota group</taxon>
        <taxon>Candidatus Tectimicrobiota</taxon>
        <taxon>Candidatus Entotheonellia</taxon>
        <taxon>Candidatus Entotheonellales</taxon>
        <taxon>Candidatus Entotheonellaceae</taxon>
        <taxon>Candidatus Entotheonella</taxon>
    </lineage>
</organism>
<dbReference type="EMBL" id="AZHX01000559">
    <property type="protein sequence ID" value="ETX06966.1"/>
    <property type="molecule type" value="Genomic_DNA"/>
</dbReference>
<dbReference type="HOGENOM" id="CLU_3326039_0_0_7"/>
<evidence type="ECO:0000313" key="1">
    <source>
        <dbReference type="EMBL" id="ETX06966.1"/>
    </source>
</evidence>
<dbReference type="AlphaFoldDB" id="W4MAN5"/>
<evidence type="ECO:0000313" key="2">
    <source>
        <dbReference type="Proteomes" id="UP000019140"/>
    </source>
</evidence>
<keyword evidence="2" id="KW-1185">Reference proteome</keyword>
<sequence>MMRKPKKQRRLITIKKTKYMLLGFTGAQTDFIFPMDTGE</sequence>
<name>W4MAN5_9BACT</name>
<protein>
    <submittedName>
        <fullName evidence="1">Uncharacterized protein</fullName>
    </submittedName>
</protein>
<dbReference type="Proteomes" id="UP000019140">
    <property type="component" value="Unassembled WGS sequence"/>
</dbReference>
<accession>W4MAN5</accession>
<gene>
    <name evidence="1" type="ORF">ETSY2_13955</name>
</gene>
<reference evidence="1 2" key="1">
    <citation type="journal article" date="2014" name="Nature">
        <title>An environmental bacterial taxon with a large and distinct metabolic repertoire.</title>
        <authorList>
            <person name="Wilson M.C."/>
            <person name="Mori T."/>
            <person name="Ruckert C."/>
            <person name="Uria A.R."/>
            <person name="Helf M.J."/>
            <person name="Takada K."/>
            <person name="Gernert C."/>
            <person name="Steffens U.A."/>
            <person name="Heycke N."/>
            <person name="Schmitt S."/>
            <person name="Rinke C."/>
            <person name="Helfrich E.J."/>
            <person name="Brachmann A.O."/>
            <person name="Gurgui C."/>
            <person name="Wakimoto T."/>
            <person name="Kracht M."/>
            <person name="Crusemann M."/>
            <person name="Hentschel U."/>
            <person name="Abe I."/>
            <person name="Matsunaga S."/>
            <person name="Kalinowski J."/>
            <person name="Takeyama H."/>
            <person name="Piel J."/>
        </authorList>
    </citation>
    <scope>NUCLEOTIDE SEQUENCE [LARGE SCALE GENOMIC DNA]</scope>
    <source>
        <strain evidence="2">TSY2</strain>
    </source>
</reference>
<comment type="caution">
    <text evidence="1">The sequence shown here is derived from an EMBL/GenBank/DDBJ whole genome shotgun (WGS) entry which is preliminary data.</text>
</comment>
<proteinExistence type="predicted"/>